<gene>
    <name evidence="2" type="ordered locus">Mnod_1342</name>
</gene>
<sequence length="338" mass="35453">MGASASARIQERDRRRRLWTHGTTIAGIALGAFLLYRVLSGHSFADLTAAVQAIPASRLLAAGAFAAGSYLCLTVGDWLALRAIGRPLPYRYVLVAAFVALGVGHSIGLSGLSSGAIRYRFYARRGLTLIESAKMVLFCGLTVGLGLMALGAGALLLQPRLAQDITGLGRGAVGAVALACLSGVGLYLAASVFLRRPLRFRRWSIEVPPWPLALAQVAVGSVNFALVSACLHQMLGAVSDVAYLGVASVFVIANAAVLVTNVPGGVGVIESVVVHLLPKSDVIGPLLAFRFVYFLVPLGLGLLVFAGAEMVFRRREATRVRSRTAAPGRADPRPAAGR</sequence>
<dbReference type="OrthoDB" id="145485at2"/>
<dbReference type="KEGG" id="mno:Mnod_1342"/>
<dbReference type="AlphaFoldDB" id="B8ILZ7"/>
<evidence type="ECO:0000256" key="1">
    <source>
        <dbReference type="SAM" id="Phobius"/>
    </source>
</evidence>
<feature type="transmembrane region" description="Helical" evidence="1">
    <location>
        <begin position="135"/>
        <end position="157"/>
    </location>
</feature>
<keyword evidence="1" id="KW-0472">Membrane</keyword>
<feature type="transmembrane region" description="Helical" evidence="1">
    <location>
        <begin position="18"/>
        <end position="39"/>
    </location>
</feature>
<evidence type="ECO:0000313" key="2">
    <source>
        <dbReference type="EMBL" id="ACL56341.1"/>
    </source>
</evidence>
<dbReference type="Proteomes" id="UP000008207">
    <property type="component" value="Chromosome"/>
</dbReference>
<reference evidence="2 3" key="1">
    <citation type="submission" date="2009-01" db="EMBL/GenBank/DDBJ databases">
        <title>Complete sequence of chromosome of Methylobacterium nodulans ORS 2060.</title>
        <authorList>
            <consortium name="US DOE Joint Genome Institute"/>
            <person name="Lucas S."/>
            <person name="Copeland A."/>
            <person name="Lapidus A."/>
            <person name="Glavina del Rio T."/>
            <person name="Dalin E."/>
            <person name="Tice H."/>
            <person name="Bruce D."/>
            <person name="Goodwin L."/>
            <person name="Pitluck S."/>
            <person name="Sims D."/>
            <person name="Brettin T."/>
            <person name="Detter J.C."/>
            <person name="Han C."/>
            <person name="Larimer F."/>
            <person name="Land M."/>
            <person name="Hauser L."/>
            <person name="Kyrpides N."/>
            <person name="Ivanova N."/>
            <person name="Marx C.J."/>
            <person name="Richardson P."/>
        </authorList>
    </citation>
    <scope>NUCLEOTIDE SEQUENCE [LARGE SCALE GENOMIC DNA]</scope>
    <source>
        <strain evidence="3">LMG 21967 / CNCM I-2342 / ORS 2060</strain>
    </source>
</reference>
<feature type="transmembrane region" description="Helical" evidence="1">
    <location>
        <begin position="169"/>
        <end position="190"/>
    </location>
</feature>
<keyword evidence="3" id="KW-1185">Reference proteome</keyword>
<evidence type="ECO:0000313" key="3">
    <source>
        <dbReference type="Proteomes" id="UP000008207"/>
    </source>
</evidence>
<feature type="transmembrane region" description="Helical" evidence="1">
    <location>
        <begin position="92"/>
        <end position="115"/>
    </location>
</feature>
<evidence type="ECO:0008006" key="4">
    <source>
        <dbReference type="Google" id="ProtNLM"/>
    </source>
</evidence>
<proteinExistence type="predicted"/>
<dbReference type="EMBL" id="CP001349">
    <property type="protein sequence ID" value="ACL56341.1"/>
    <property type="molecule type" value="Genomic_DNA"/>
</dbReference>
<dbReference type="RefSeq" id="WP_015928037.1">
    <property type="nucleotide sequence ID" value="NC_011894.1"/>
</dbReference>
<dbReference type="HOGENOM" id="CLU_056539_0_1_5"/>
<name>B8ILZ7_METNO</name>
<protein>
    <recommendedName>
        <fullName evidence="4">Integral membrane protein-like protein</fullName>
    </recommendedName>
</protein>
<feature type="transmembrane region" description="Helical" evidence="1">
    <location>
        <begin position="241"/>
        <end position="262"/>
    </location>
</feature>
<accession>B8ILZ7</accession>
<keyword evidence="1" id="KW-1133">Transmembrane helix</keyword>
<keyword evidence="1" id="KW-0812">Transmembrane</keyword>
<dbReference type="eggNOG" id="COG0392">
    <property type="taxonomic scope" value="Bacteria"/>
</dbReference>
<dbReference type="STRING" id="460265.Mnod_1342"/>
<organism evidence="2 3">
    <name type="scientific">Methylobacterium nodulans (strain LMG 21967 / CNCM I-2342 / ORS 2060)</name>
    <dbReference type="NCBI Taxonomy" id="460265"/>
    <lineage>
        <taxon>Bacteria</taxon>
        <taxon>Pseudomonadati</taxon>
        <taxon>Pseudomonadota</taxon>
        <taxon>Alphaproteobacteria</taxon>
        <taxon>Hyphomicrobiales</taxon>
        <taxon>Methylobacteriaceae</taxon>
        <taxon>Methylobacterium</taxon>
    </lineage>
</organism>
<feature type="transmembrane region" description="Helical" evidence="1">
    <location>
        <begin position="282"/>
        <end position="305"/>
    </location>
</feature>